<dbReference type="GO" id="GO:0030694">
    <property type="term" value="C:bacterial-type flagellum basal body, rod"/>
    <property type="evidence" value="ECO:0007669"/>
    <property type="project" value="InterPro"/>
</dbReference>
<proteinExistence type="inferred from homology"/>
<evidence type="ECO:0000313" key="9">
    <source>
        <dbReference type="EMBL" id="TWT39409.1"/>
    </source>
</evidence>
<dbReference type="RefSeq" id="WP_146429580.1">
    <property type="nucleotide sequence ID" value="NZ_SJPF01000001.1"/>
</dbReference>
<evidence type="ECO:0000256" key="3">
    <source>
        <dbReference type="ARBA" id="ARBA00014376"/>
    </source>
</evidence>
<evidence type="ECO:0000256" key="4">
    <source>
        <dbReference type="ARBA" id="ARBA00023143"/>
    </source>
</evidence>
<dbReference type="InterPro" id="IPR006300">
    <property type="entry name" value="FlgB"/>
</dbReference>
<reference evidence="9 10" key="1">
    <citation type="submission" date="2019-02" db="EMBL/GenBank/DDBJ databases">
        <title>Deep-cultivation of Planctomycetes and their phenomic and genomic characterization uncovers novel biology.</title>
        <authorList>
            <person name="Wiegand S."/>
            <person name="Jogler M."/>
            <person name="Boedeker C."/>
            <person name="Pinto D."/>
            <person name="Vollmers J."/>
            <person name="Rivas-Marin E."/>
            <person name="Kohn T."/>
            <person name="Peeters S.H."/>
            <person name="Heuer A."/>
            <person name="Rast P."/>
            <person name="Oberbeckmann S."/>
            <person name="Bunk B."/>
            <person name="Jeske O."/>
            <person name="Meyerdierks A."/>
            <person name="Storesund J.E."/>
            <person name="Kallscheuer N."/>
            <person name="Luecker S."/>
            <person name="Lage O.M."/>
            <person name="Pohl T."/>
            <person name="Merkel B.J."/>
            <person name="Hornburger P."/>
            <person name="Mueller R.-W."/>
            <person name="Bruemmer F."/>
            <person name="Labrenz M."/>
            <person name="Spormann A.M."/>
            <person name="Op Den Camp H."/>
            <person name="Overmann J."/>
            <person name="Amann R."/>
            <person name="Jetten M.S.M."/>
            <person name="Mascher T."/>
            <person name="Medema M.H."/>
            <person name="Devos D.P."/>
            <person name="Kaster A.-K."/>
            <person name="Ovreas L."/>
            <person name="Rohde M."/>
            <person name="Galperin M.Y."/>
            <person name="Jogler C."/>
        </authorList>
    </citation>
    <scope>NUCLEOTIDE SEQUENCE [LARGE SCALE GENOMIC DNA]</scope>
    <source>
        <strain evidence="9 10">Enr8</strain>
    </source>
</reference>
<accession>A0A5C5VNX0</accession>
<name>A0A5C5VNX0_9BACT</name>
<feature type="domain" description="Flagellar basal body rod protein N-terminal" evidence="8">
    <location>
        <begin position="22"/>
        <end position="41"/>
    </location>
</feature>
<feature type="region of interest" description="Disordered" evidence="7">
    <location>
        <begin position="61"/>
        <end position="80"/>
    </location>
</feature>
<keyword evidence="10" id="KW-1185">Reference proteome</keyword>
<keyword evidence="9" id="KW-0282">Flagellum</keyword>
<comment type="function">
    <text evidence="5 6">Structural component of flagellum, the bacterial motility apparatus. Part of the rod structure of flagellar basal body.</text>
</comment>
<comment type="similarity">
    <text evidence="2 6">Belongs to the flagella basal body rod proteins family.</text>
</comment>
<dbReference type="OrthoDB" id="9792068at2"/>
<dbReference type="PIRSF" id="PIRSF002889">
    <property type="entry name" value="Rod_FlgB"/>
    <property type="match status" value="1"/>
</dbReference>
<evidence type="ECO:0000256" key="5">
    <source>
        <dbReference type="ARBA" id="ARBA00024934"/>
    </source>
</evidence>
<gene>
    <name evidence="9" type="primary">flgB</name>
    <name evidence="9" type="ORF">Enr8_11080</name>
</gene>
<evidence type="ECO:0000313" key="10">
    <source>
        <dbReference type="Proteomes" id="UP000318878"/>
    </source>
</evidence>
<evidence type="ECO:0000256" key="1">
    <source>
        <dbReference type="ARBA" id="ARBA00004117"/>
    </source>
</evidence>
<evidence type="ECO:0000256" key="2">
    <source>
        <dbReference type="ARBA" id="ARBA00009677"/>
    </source>
</evidence>
<dbReference type="NCBIfam" id="TIGR01396">
    <property type="entry name" value="FlgB"/>
    <property type="match status" value="1"/>
</dbReference>
<keyword evidence="9" id="KW-0969">Cilium</keyword>
<dbReference type="EMBL" id="SJPF01000001">
    <property type="protein sequence ID" value="TWT39409.1"/>
    <property type="molecule type" value="Genomic_DNA"/>
</dbReference>
<comment type="caution">
    <text evidence="9">The sequence shown here is derived from an EMBL/GenBank/DDBJ whole genome shotgun (WGS) entry which is preliminary data.</text>
</comment>
<dbReference type="InterPro" id="IPR001444">
    <property type="entry name" value="Flag_bb_rod_N"/>
</dbReference>
<organism evidence="9 10">
    <name type="scientific">Blastopirellula retiformator</name>
    <dbReference type="NCBI Taxonomy" id="2527970"/>
    <lineage>
        <taxon>Bacteria</taxon>
        <taxon>Pseudomonadati</taxon>
        <taxon>Planctomycetota</taxon>
        <taxon>Planctomycetia</taxon>
        <taxon>Pirellulales</taxon>
        <taxon>Pirellulaceae</taxon>
        <taxon>Blastopirellula</taxon>
    </lineage>
</organism>
<keyword evidence="4 6" id="KW-0975">Bacterial flagellum</keyword>
<dbReference type="AlphaFoldDB" id="A0A5C5VNX0"/>
<evidence type="ECO:0000256" key="6">
    <source>
        <dbReference type="PIRNR" id="PIRNR002889"/>
    </source>
</evidence>
<dbReference type="Pfam" id="PF00460">
    <property type="entry name" value="Flg_bb_rod"/>
    <property type="match status" value="1"/>
</dbReference>
<comment type="subcellular location">
    <subcellularLocation>
        <location evidence="1 6">Bacterial flagellum basal body</location>
    </subcellularLocation>
</comment>
<sequence length="137" mass="15420">MSGSIFNASTIPVLEQVLNFSQSRHNLLAGNIANLDTPGYKVRDLNLNQFQSKLREAIEEKNKPNEPLSPGLIATRDSDPMRSVKESIPGILFHDESNVGIEQQVMEMTKNQIMHNMAISLMEQQMRLLQTAISERV</sequence>
<evidence type="ECO:0000256" key="7">
    <source>
        <dbReference type="SAM" id="MobiDB-lite"/>
    </source>
</evidence>
<evidence type="ECO:0000259" key="8">
    <source>
        <dbReference type="Pfam" id="PF00460"/>
    </source>
</evidence>
<dbReference type="Proteomes" id="UP000318878">
    <property type="component" value="Unassembled WGS sequence"/>
</dbReference>
<comment type="subunit">
    <text evidence="6">The basal body constitutes a major portion of the flagellar organelle and consists of a number of rings mounted on a central rod.</text>
</comment>
<keyword evidence="9" id="KW-0966">Cell projection</keyword>
<dbReference type="GO" id="GO:0071973">
    <property type="term" value="P:bacterial-type flagellum-dependent cell motility"/>
    <property type="evidence" value="ECO:0007669"/>
    <property type="project" value="InterPro"/>
</dbReference>
<protein>
    <recommendedName>
        <fullName evidence="3 6">Flagellar basal body rod protein FlgB</fullName>
    </recommendedName>
</protein>